<gene>
    <name evidence="1" type="ORF">CUJ84_Chr002074</name>
</gene>
<proteinExistence type="predicted"/>
<protein>
    <submittedName>
        <fullName evidence="1">Uncharacterized protein</fullName>
    </submittedName>
</protein>
<dbReference type="EMBL" id="CP025012">
    <property type="protein sequence ID" value="AUW42440.1"/>
    <property type="molecule type" value="Genomic_DNA"/>
</dbReference>
<accession>A0A2K9Z2N7</accession>
<sequence>MLQLCPGDRQYGKFRRDRSGCADDGVGDRPFVGRPIGECAVWFDVTDSGACQSRSSHQRSCLRRDKLLHLPDAQGDQASSEALAICKARMGSYDDTSLACERKRLHHGRRISGMAATCDVRTGDDVKDRLVVAHAPRSKCLPQIRIEIDFRHDFRQPFAPVLSASSPSGASKPRWSTPSPYASRKRRCWLRVASLCGGLGPPFARSFGGKLTIHPAQIEPIKRGFLPSKECLNRFRFEELCSKIGGEMVERVVFSQEPG</sequence>
<dbReference type="AlphaFoldDB" id="A0A2K9Z2N7"/>
<evidence type="ECO:0000313" key="1">
    <source>
        <dbReference type="EMBL" id="AUW42440.1"/>
    </source>
</evidence>
<reference evidence="1 2" key="1">
    <citation type="submission" date="2017-11" db="EMBL/GenBank/DDBJ databases">
        <title>Complete genome of Rhizobium leguminosarum Norway, an ineffective micro-symbiont.</title>
        <authorList>
            <person name="Hoffrichter A."/>
            <person name="Liang J."/>
            <person name="Brachmann A."/>
            <person name="Marin M."/>
        </authorList>
    </citation>
    <scope>NUCLEOTIDE SEQUENCE [LARGE SCALE GENOMIC DNA]</scope>
    <source>
        <strain evidence="1 2">Norway</strain>
    </source>
</reference>
<organism evidence="1 2">
    <name type="scientific">Rhizobium leguminosarum</name>
    <dbReference type="NCBI Taxonomy" id="384"/>
    <lineage>
        <taxon>Bacteria</taxon>
        <taxon>Pseudomonadati</taxon>
        <taxon>Pseudomonadota</taxon>
        <taxon>Alphaproteobacteria</taxon>
        <taxon>Hyphomicrobiales</taxon>
        <taxon>Rhizobiaceae</taxon>
        <taxon>Rhizobium/Agrobacterium group</taxon>
        <taxon>Rhizobium</taxon>
    </lineage>
</organism>
<dbReference type="Proteomes" id="UP000238523">
    <property type="component" value="Chromosome"/>
</dbReference>
<name>A0A2K9Z2N7_RHILE</name>
<evidence type="ECO:0000313" key="2">
    <source>
        <dbReference type="Proteomes" id="UP000238523"/>
    </source>
</evidence>